<dbReference type="RefSeq" id="WP_034422120.1">
    <property type="nucleotide sequence ID" value="NZ_CP045798.1"/>
</dbReference>
<proteinExistence type="predicted"/>
<dbReference type="Gene3D" id="1.10.287.470">
    <property type="entry name" value="Helix hairpin bin"/>
    <property type="match status" value="1"/>
</dbReference>
<evidence type="ECO:0000256" key="1">
    <source>
        <dbReference type="ARBA" id="ARBA00004196"/>
    </source>
</evidence>
<comment type="subcellular location">
    <subcellularLocation>
        <location evidence="1">Cell envelope</location>
    </subcellularLocation>
</comment>
<keyword evidence="7" id="KW-1185">Reference proteome</keyword>
<evidence type="ECO:0000256" key="2">
    <source>
        <dbReference type="ARBA" id="ARBA00023054"/>
    </source>
</evidence>
<evidence type="ECO:0000313" key="6">
    <source>
        <dbReference type="EMBL" id="QNB46539.1"/>
    </source>
</evidence>
<dbReference type="InterPro" id="IPR059052">
    <property type="entry name" value="HH_YbhG-like"/>
</dbReference>
<dbReference type="Gene3D" id="2.40.30.170">
    <property type="match status" value="1"/>
</dbReference>
<feature type="coiled-coil region" evidence="3">
    <location>
        <begin position="111"/>
        <end position="202"/>
    </location>
</feature>
<dbReference type="AlphaFoldDB" id="A0A7G6E385"/>
<dbReference type="EMBL" id="CP045798">
    <property type="protein sequence ID" value="QNB46539.1"/>
    <property type="molecule type" value="Genomic_DNA"/>
</dbReference>
<evidence type="ECO:0000313" key="7">
    <source>
        <dbReference type="Proteomes" id="UP000515847"/>
    </source>
</evidence>
<gene>
    <name evidence="6" type="ORF">BR63_09580</name>
</gene>
<dbReference type="Proteomes" id="UP000515847">
    <property type="component" value="Chromosome"/>
</dbReference>
<keyword evidence="4" id="KW-0812">Transmembrane</keyword>
<evidence type="ECO:0000256" key="3">
    <source>
        <dbReference type="SAM" id="Coils"/>
    </source>
</evidence>
<dbReference type="PANTHER" id="PTHR32347:SF23">
    <property type="entry name" value="BLL5650 PROTEIN"/>
    <property type="match status" value="1"/>
</dbReference>
<sequence length="328" mass="35995">MEKRKKIAAVIVVLLLAGAAYWLYREYFPSKSSVIEATGTIEATSVQLSAKSPGTIKTLSIKAGDQVKKGQLVGEISRNDLLAQRERDELTVLKAEAALADLLSGAREQEIKEAEAAANTARVNFNRATDDFKRAEALFQASAIPQVDYEKAQAAVEISKNQLQAAEARLSMLRSGSRPDLINAARAEVERSKAVLKATEAMLEDLMIVSPIDGVVLTKNYQEGEFVQAGASLATVVNMEDLWIKVYIPTDDLPHIYLGQRVRFTISGVFQVFEGVVEEIATRGEYTPKTIQTKKERTNVVFGVKIRIKSQGGILKPGIPADVVFDRR</sequence>
<accession>A0A7G6E385</accession>
<protein>
    <submittedName>
        <fullName evidence="6">HlyD family efflux transporter periplasmic adaptor subunit</fullName>
    </submittedName>
</protein>
<keyword evidence="4" id="KW-1133">Transmembrane helix</keyword>
<feature type="domain" description="YbhG-like alpha-helical hairpin" evidence="5">
    <location>
        <begin position="92"/>
        <end position="205"/>
    </location>
</feature>
<dbReference type="PANTHER" id="PTHR32347">
    <property type="entry name" value="EFFLUX SYSTEM COMPONENT YKNX-RELATED"/>
    <property type="match status" value="1"/>
</dbReference>
<dbReference type="GO" id="GO:0030313">
    <property type="term" value="C:cell envelope"/>
    <property type="evidence" value="ECO:0007669"/>
    <property type="project" value="UniProtKB-SubCell"/>
</dbReference>
<dbReference type="SUPFAM" id="SSF111369">
    <property type="entry name" value="HlyD-like secretion proteins"/>
    <property type="match status" value="2"/>
</dbReference>
<keyword evidence="2 3" id="KW-0175">Coiled coil</keyword>
<dbReference type="KEGG" id="tfr:BR63_09580"/>
<dbReference type="Pfam" id="PF25881">
    <property type="entry name" value="HH_YBHG"/>
    <property type="match status" value="1"/>
</dbReference>
<evidence type="ECO:0000256" key="4">
    <source>
        <dbReference type="SAM" id="Phobius"/>
    </source>
</evidence>
<reference evidence="6 7" key="1">
    <citation type="journal article" date="2019" name="Front. Microbiol.">
        <title>Thermoanaerosceptrum fracticalcis gen. nov. sp. nov., a Novel Fumarate-Fermenting Microorganism From a Deep Fractured Carbonate Aquifer of the US Great Basin.</title>
        <authorList>
            <person name="Hamilton-Brehm S.D."/>
            <person name="Stewart L.E."/>
            <person name="Zavarin M."/>
            <person name="Caldwell M."/>
            <person name="Lawson P.A."/>
            <person name="Onstott T.C."/>
            <person name="Grzymski J."/>
            <person name="Neveux I."/>
            <person name="Lollar B.S."/>
            <person name="Russell C.E."/>
            <person name="Moser D.P."/>
        </authorList>
    </citation>
    <scope>NUCLEOTIDE SEQUENCE [LARGE SCALE GENOMIC DNA]</scope>
    <source>
        <strain evidence="6 7">DRI-13</strain>
    </source>
</reference>
<dbReference type="InterPro" id="IPR050465">
    <property type="entry name" value="UPF0194_transport"/>
</dbReference>
<dbReference type="Gene3D" id="2.40.50.100">
    <property type="match status" value="1"/>
</dbReference>
<name>A0A7G6E385_THEFR</name>
<evidence type="ECO:0000259" key="5">
    <source>
        <dbReference type="Pfam" id="PF25881"/>
    </source>
</evidence>
<organism evidence="6 7">
    <name type="scientific">Thermanaerosceptrum fracticalcis</name>
    <dbReference type="NCBI Taxonomy" id="1712410"/>
    <lineage>
        <taxon>Bacteria</taxon>
        <taxon>Bacillati</taxon>
        <taxon>Bacillota</taxon>
        <taxon>Clostridia</taxon>
        <taxon>Eubacteriales</taxon>
        <taxon>Peptococcaceae</taxon>
        <taxon>Thermanaerosceptrum</taxon>
    </lineage>
</organism>
<keyword evidence="4" id="KW-0472">Membrane</keyword>
<dbReference type="OrthoDB" id="9778236at2"/>
<feature type="transmembrane region" description="Helical" evidence="4">
    <location>
        <begin position="7"/>
        <end position="24"/>
    </location>
</feature>